<evidence type="ECO:0000313" key="9">
    <source>
        <dbReference type="EMBL" id="TVT39253.1"/>
    </source>
</evidence>
<name>A0A558BRX5_9BACT</name>
<keyword evidence="5" id="KW-0998">Cell outer membrane</keyword>
<dbReference type="Pfam" id="PF07980">
    <property type="entry name" value="SusD_RagB"/>
    <property type="match status" value="1"/>
</dbReference>
<evidence type="ECO:0000256" key="4">
    <source>
        <dbReference type="ARBA" id="ARBA00023136"/>
    </source>
</evidence>
<dbReference type="GO" id="GO:0009279">
    <property type="term" value="C:cell outer membrane"/>
    <property type="evidence" value="ECO:0007669"/>
    <property type="project" value="UniProtKB-SubCell"/>
</dbReference>
<dbReference type="InterPro" id="IPR011990">
    <property type="entry name" value="TPR-like_helical_dom_sf"/>
</dbReference>
<dbReference type="Proteomes" id="UP000317624">
    <property type="component" value="Unassembled WGS sequence"/>
</dbReference>
<evidence type="ECO:0000259" key="8">
    <source>
        <dbReference type="Pfam" id="PF14322"/>
    </source>
</evidence>
<evidence type="ECO:0000313" key="10">
    <source>
        <dbReference type="Proteomes" id="UP000317624"/>
    </source>
</evidence>
<dbReference type="AlphaFoldDB" id="A0A558BRX5"/>
<dbReference type="Gene3D" id="1.25.40.390">
    <property type="match status" value="1"/>
</dbReference>
<comment type="caution">
    <text evidence="9">The sequence shown here is derived from an EMBL/GenBank/DDBJ whole genome shotgun (WGS) entry which is preliminary data.</text>
</comment>
<evidence type="ECO:0000256" key="6">
    <source>
        <dbReference type="SAM" id="SignalP"/>
    </source>
</evidence>
<proteinExistence type="inferred from homology"/>
<evidence type="ECO:0000256" key="1">
    <source>
        <dbReference type="ARBA" id="ARBA00004442"/>
    </source>
</evidence>
<protein>
    <submittedName>
        <fullName evidence="9">RagB/SusD family nutrient uptake outer membrane protein</fullName>
    </submittedName>
</protein>
<feature type="chain" id="PRO_5035183904" evidence="6">
    <location>
        <begin position="18"/>
        <end position="522"/>
    </location>
</feature>
<comment type="similarity">
    <text evidence="2">Belongs to the SusD family.</text>
</comment>
<dbReference type="PROSITE" id="PS51257">
    <property type="entry name" value="PROKAR_LIPOPROTEIN"/>
    <property type="match status" value="1"/>
</dbReference>
<gene>
    <name evidence="9" type="ORF">FNT36_16480</name>
</gene>
<evidence type="ECO:0000256" key="5">
    <source>
        <dbReference type="ARBA" id="ARBA00023237"/>
    </source>
</evidence>
<comment type="subcellular location">
    <subcellularLocation>
        <location evidence="1">Cell outer membrane</location>
    </subcellularLocation>
</comment>
<dbReference type="OrthoDB" id="9792139at2"/>
<feature type="signal peptide" evidence="6">
    <location>
        <begin position="1"/>
        <end position="17"/>
    </location>
</feature>
<evidence type="ECO:0000256" key="2">
    <source>
        <dbReference type="ARBA" id="ARBA00006275"/>
    </source>
</evidence>
<feature type="domain" description="SusD-like N-terminal" evidence="8">
    <location>
        <begin position="89"/>
        <end position="230"/>
    </location>
</feature>
<reference evidence="9 10" key="1">
    <citation type="submission" date="2019-07" db="EMBL/GenBank/DDBJ databases">
        <title>Hymenobacter sp. straun FUR1 Genome sequencing and assembly.</title>
        <authorList>
            <person name="Chhetri G."/>
        </authorList>
    </citation>
    <scope>NUCLEOTIDE SEQUENCE [LARGE SCALE GENOMIC DNA]</scope>
    <source>
        <strain evidence="9 10">Fur1</strain>
    </source>
</reference>
<feature type="domain" description="RagB/SusD" evidence="7">
    <location>
        <begin position="351"/>
        <end position="522"/>
    </location>
</feature>
<evidence type="ECO:0000259" key="7">
    <source>
        <dbReference type="Pfam" id="PF07980"/>
    </source>
</evidence>
<dbReference type="SUPFAM" id="SSF48452">
    <property type="entry name" value="TPR-like"/>
    <property type="match status" value="1"/>
</dbReference>
<evidence type="ECO:0000256" key="3">
    <source>
        <dbReference type="ARBA" id="ARBA00022729"/>
    </source>
</evidence>
<keyword evidence="10" id="KW-1185">Reference proteome</keyword>
<accession>A0A558BRX5</accession>
<dbReference type="EMBL" id="VMRJ01000004">
    <property type="protein sequence ID" value="TVT39253.1"/>
    <property type="molecule type" value="Genomic_DNA"/>
</dbReference>
<dbReference type="InterPro" id="IPR033985">
    <property type="entry name" value="SusD-like_N"/>
</dbReference>
<keyword evidence="3 6" id="KW-0732">Signal</keyword>
<sequence length="522" mass="57579">MFSTTRLFAKAPTALGAALLLTVASSCSDFLKQDIRSQLTPDTYFANGDQAQAAINGLYDNLRIMSSTDVGYGESMWVGLELFAQHATSLGQSQFNNQILNQTLDANNPYSSNMWNNAYYGIGAANLAIARIPAITMDEGQKKVLLGQAYFIRAFLYYHLVRLYGDVPLITTPIDGNSPDLYPARAATADVYKLIVSDLQAAESAGLPIVDRTGRITQSAAKSLLASVYLTMAGYPMQQPGNYALAAAKAAEVINAGNFPLFVTKTVKTAANPTQTDSATYINLHNNASKNQGELILQAQYQFGIATNAISPLVVPYFAGISNYNDEFGALIPTNGFFNSYESGDLRTKERQFYFSSYPRFKAPAGTVNFNAHALYKYFHLESALSTVTPDCDENWTLLRMPEVMLIYAEASNEVSGPNTLAYAQINAIRSRAQLPALSGLSKDDFRTAVWKERYHELAYENKAYFDIQRTRKAYDVVNNRFVDAVGFKNEVGNAFQSKYLLWGIPRAEILTNNKLTQNPGY</sequence>
<organism evidence="9 10">
    <name type="scientific">Hymenobacter setariae</name>
    <dbReference type="NCBI Taxonomy" id="2594794"/>
    <lineage>
        <taxon>Bacteria</taxon>
        <taxon>Pseudomonadati</taxon>
        <taxon>Bacteroidota</taxon>
        <taxon>Cytophagia</taxon>
        <taxon>Cytophagales</taxon>
        <taxon>Hymenobacteraceae</taxon>
        <taxon>Hymenobacter</taxon>
    </lineage>
</organism>
<dbReference type="RefSeq" id="WP_144849932.1">
    <property type="nucleotide sequence ID" value="NZ_VMRJ01000004.1"/>
</dbReference>
<dbReference type="InterPro" id="IPR012944">
    <property type="entry name" value="SusD_RagB_dom"/>
</dbReference>
<dbReference type="Pfam" id="PF14322">
    <property type="entry name" value="SusD-like_3"/>
    <property type="match status" value="1"/>
</dbReference>
<keyword evidence="4" id="KW-0472">Membrane</keyword>